<organism evidence="1 2">
    <name type="scientific">Cichorium intybus</name>
    <name type="common">Chicory</name>
    <dbReference type="NCBI Taxonomy" id="13427"/>
    <lineage>
        <taxon>Eukaryota</taxon>
        <taxon>Viridiplantae</taxon>
        <taxon>Streptophyta</taxon>
        <taxon>Embryophyta</taxon>
        <taxon>Tracheophyta</taxon>
        <taxon>Spermatophyta</taxon>
        <taxon>Magnoliopsida</taxon>
        <taxon>eudicotyledons</taxon>
        <taxon>Gunneridae</taxon>
        <taxon>Pentapetalae</taxon>
        <taxon>asterids</taxon>
        <taxon>campanulids</taxon>
        <taxon>Asterales</taxon>
        <taxon>Asteraceae</taxon>
        <taxon>Cichorioideae</taxon>
        <taxon>Cichorieae</taxon>
        <taxon>Cichoriinae</taxon>
        <taxon>Cichorium</taxon>
    </lineage>
</organism>
<evidence type="ECO:0000313" key="1">
    <source>
        <dbReference type="EMBL" id="KAI3787787.1"/>
    </source>
</evidence>
<dbReference type="Proteomes" id="UP001055811">
    <property type="component" value="Linkage Group LG01"/>
</dbReference>
<accession>A0ACB9GWP1</accession>
<evidence type="ECO:0000313" key="2">
    <source>
        <dbReference type="Proteomes" id="UP001055811"/>
    </source>
</evidence>
<comment type="caution">
    <text evidence="1">The sequence shown here is derived from an EMBL/GenBank/DDBJ whole genome shotgun (WGS) entry which is preliminary data.</text>
</comment>
<name>A0ACB9GWP1_CICIN</name>
<keyword evidence="2" id="KW-1185">Reference proteome</keyword>
<reference evidence="1 2" key="2">
    <citation type="journal article" date="2022" name="Mol. Ecol. Resour.">
        <title>The genomes of chicory, endive, great burdock and yacon provide insights into Asteraceae paleo-polyploidization history and plant inulin production.</title>
        <authorList>
            <person name="Fan W."/>
            <person name="Wang S."/>
            <person name="Wang H."/>
            <person name="Wang A."/>
            <person name="Jiang F."/>
            <person name="Liu H."/>
            <person name="Zhao H."/>
            <person name="Xu D."/>
            <person name="Zhang Y."/>
        </authorList>
    </citation>
    <scope>NUCLEOTIDE SEQUENCE [LARGE SCALE GENOMIC DNA]</scope>
    <source>
        <strain evidence="2">cv. Punajuju</strain>
        <tissue evidence="1">Leaves</tissue>
    </source>
</reference>
<proteinExistence type="predicted"/>
<reference evidence="2" key="1">
    <citation type="journal article" date="2022" name="Mol. Ecol. Resour.">
        <title>The genomes of chicory, endive, great burdock and yacon provide insights into Asteraceae palaeo-polyploidization history and plant inulin production.</title>
        <authorList>
            <person name="Fan W."/>
            <person name="Wang S."/>
            <person name="Wang H."/>
            <person name="Wang A."/>
            <person name="Jiang F."/>
            <person name="Liu H."/>
            <person name="Zhao H."/>
            <person name="Xu D."/>
            <person name="Zhang Y."/>
        </authorList>
    </citation>
    <scope>NUCLEOTIDE SEQUENCE [LARGE SCALE GENOMIC DNA]</scope>
    <source>
        <strain evidence="2">cv. Punajuju</strain>
    </source>
</reference>
<protein>
    <submittedName>
        <fullName evidence="1">Uncharacterized protein</fullName>
    </submittedName>
</protein>
<dbReference type="EMBL" id="CM042009">
    <property type="protein sequence ID" value="KAI3787787.1"/>
    <property type="molecule type" value="Genomic_DNA"/>
</dbReference>
<sequence>MANSPLVLIGDDAGQMEAIVGSLHQHSIRFGFFISRGALTLQLNQVQGTKPQARLLRLLIITWLKIEDNREVEKTYPNLNVTCSGARAQEGKLVSLARDNDRYRKLITKKAESIRC</sequence>
<gene>
    <name evidence="1" type="ORF">L2E82_00217</name>
</gene>